<evidence type="ECO:0000313" key="5">
    <source>
        <dbReference type="EMBL" id="TQM98072.1"/>
    </source>
</evidence>
<comment type="caution">
    <text evidence="5">The sequence shown here is derived from an EMBL/GenBank/DDBJ whole genome shotgun (WGS) entry which is preliminary data.</text>
</comment>
<dbReference type="PANTHER" id="PTHR43179:SF12">
    <property type="entry name" value="GALACTOFURANOSYLTRANSFERASE GLFT2"/>
    <property type="match status" value="1"/>
</dbReference>
<dbReference type="CDD" id="cd00761">
    <property type="entry name" value="Glyco_tranf_GTA_type"/>
    <property type="match status" value="1"/>
</dbReference>
<evidence type="ECO:0000313" key="6">
    <source>
        <dbReference type="Proteomes" id="UP000319804"/>
    </source>
</evidence>
<evidence type="ECO:0000256" key="4">
    <source>
        <dbReference type="ARBA" id="ARBA00022679"/>
    </source>
</evidence>
<dbReference type="SUPFAM" id="SSF53448">
    <property type="entry name" value="Nucleotide-diphospho-sugar transferases"/>
    <property type="match status" value="1"/>
</dbReference>
<dbReference type="Pfam" id="PF13641">
    <property type="entry name" value="Glyco_tranf_2_3"/>
    <property type="match status" value="1"/>
</dbReference>
<keyword evidence="4 5" id="KW-0808">Transferase</keyword>
<sequence length="334" mass="35107">MAAPARDDDLAVMIAVPTLRRPRELARLLDRLPATIEAAIEQGSCARVDVVVIDNDPSGSAADVVRSASLPVRYAPEPQPGLSVVRNRALDESACHDMLVFIDDDETPAAEGWLARLLDTQRVTGAGVVAGPVRTVIEGEWDPWIVAGGFYARAHRSGLQTRDRIAGAATNNLLLDVAAVRRAGVRFDSRFGATGGEDSFFTAQLGAAGVEMVWCADAIVEDHLLSARQTRAHALVRSRGMAAAGVRVSLALAEGAPARRARVRARGLCAALMRIAVGSARGLGARVSGSTRLDAIGARDIARGVGQLEGVIGRNRALYGLDVGGAPAVREETS</sequence>
<accession>A0A543KSM4</accession>
<dbReference type="Proteomes" id="UP000319804">
    <property type="component" value="Unassembled WGS sequence"/>
</dbReference>
<dbReference type="GO" id="GO:0016757">
    <property type="term" value="F:glycosyltransferase activity"/>
    <property type="evidence" value="ECO:0007669"/>
    <property type="project" value="UniProtKB-KW"/>
</dbReference>
<dbReference type="AlphaFoldDB" id="A0A543KSM4"/>
<name>A0A543KSM4_9MICO</name>
<proteinExistence type="inferred from homology"/>
<dbReference type="InterPro" id="IPR029044">
    <property type="entry name" value="Nucleotide-diphossugar_trans"/>
</dbReference>
<evidence type="ECO:0000256" key="3">
    <source>
        <dbReference type="ARBA" id="ARBA00022676"/>
    </source>
</evidence>
<comment type="pathway">
    <text evidence="1">Cell wall biogenesis; cell wall polysaccharide biosynthesis.</text>
</comment>
<reference evidence="5 6" key="1">
    <citation type="submission" date="2019-06" db="EMBL/GenBank/DDBJ databases">
        <title>Sequencing the genomes of 1000 actinobacteria strains.</title>
        <authorList>
            <person name="Klenk H.-P."/>
        </authorList>
    </citation>
    <scope>NUCLEOTIDE SEQUENCE [LARGE SCALE GENOMIC DNA]</scope>
    <source>
        <strain evidence="5 6">DSM 20427</strain>
    </source>
</reference>
<keyword evidence="3" id="KW-0328">Glycosyltransferase</keyword>
<gene>
    <name evidence="5" type="ORF">FHX68_2096</name>
</gene>
<dbReference type="Gene3D" id="3.90.550.10">
    <property type="entry name" value="Spore Coat Polysaccharide Biosynthesis Protein SpsA, Chain A"/>
    <property type="match status" value="1"/>
</dbReference>
<dbReference type="EMBL" id="VFPS01000003">
    <property type="protein sequence ID" value="TQM98072.1"/>
    <property type="molecule type" value="Genomic_DNA"/>
</dbReference>
<organism evidence="5 6">
    <name type="scientific">Microbacterium lacticum</name>
    <dbReference type="NCBI Taxonomy" id="33885"/>
    <lineage>
        <taxon>Bacteria</taxon>
        <taxon>Bacillati</taxon>
        <taxon>Actinomycetota</taxon>
        <taxon>Actinomycetes</taxon>
        <taxon>Micrococcales</taxon>
        <taxon>Microbacteriaceae</taxon>
        <taxon>Microbacterium</taxon>
    </lineage>
</organism>
<comment type="similarity">
    <text evidence="2">Belongs to the glycosyltransferase 2 family.</text>
</comment>
<keyword evidence="6" id="KW-1185">Reference proteome</keyword>
<evidence type="ECO:0000256" key="1">
    <source>
        <dbReference type="ARBA" id="ARBA00004776"/>
    </source>
</evidence>
<dbReference type="PANTHER" id="PTHR43179">
    <property type="entry name" value="RHAMNOSYLTRANSFERASE WBBL"/>
    <property type="match status" value="1"/>
</dbReference>
<protein>
    <submittedName>
        <fullName evidence="5">Glycosyl transferase family 2</fullName>
    </submittedName>
</protein>
<evidence type="ECO:0000256" key="2">
    <source>
        <dbReference type="ARBA" id="ARBA00006739"/>
    </source>
</evidence>